<reference evidence="2 3" key="1">
    <citation type="submission" date="2022-03" db="EMBL/GenBank/DDBJ databases">
        <title>Novel taxa within the pig intestine.</title>
        <authorList>
            <person name="Wylensek D."/>
            <person name="Bishof K."/>
            <person name="Afrizal A."/>
            <person name="Clavel T."/>
        </authorList>
    </citation>
    <scope>NUCLEOTIDE SEQUENCE [LARGE SCALE GENOMIC DNA]</scope>
    <source>
        <strain evidence="2 3">CLA-KB-P66</strain>
    </source>
</reference>
<dbReference type="RefSeq" id="WP_370396870.1">
    <property type="nucleotide sequence ID" value="NZ_JALBUT010000004.1"/>
</dbReference>
<name>A0ABU4WIV4_9BACT</name>
<dbReference type="EMBL" id="JALBUT010000004">
    <property type="protein sequence ID" value="MDX8415422.1"/>
    <property type="molecule type" value="Genomic_DNA"/>
</dbReference>
<keyword evidence="1" id="KW-0812">Transmembrane</keyword>
<accession>A0ABU4WIV4</accession>
<sequence length="120" mass="13645">MSSKGTSRIGSVVIFIFTAACILMAAYFGIVNYDAYLERREYIEKTEALRLKASKIKADNDYKKEYFGRLANDGEFAARVVRETLGYVGENEIIFKFDKDEFSARSKKGVSVERISNKSK</sequence>
<keyword evidence="1" id="KW-0472">Membrane</keyword>
<protein>
    <submittedName>
        <fullName evidence="2">Septum formation initiator family protein</fullName>
    </submittedName>
</protein>
<proteinExistence type="predicted"/>
<keyword evidence="3" id="KW-1185">Reference proteome</keyword>
<comment type="caution">
    <text evidence="2">The sequence shown here is derived from an EMBL/GenBank/DDBJ whole genome shotgun (WGS) entry which is preliminary data.</text>
</comment>
<organism evidence="2 3">
    <name type="scientific">Intestinicryptomonas porci</name>
    <dbReference type="NCBI Taxonomy" id="2926320"/>
    <lineage>
        <taxon>Bacteria</taxon>
        <taxon>Pseudomonadati</taxon>
        <taxon>Verrucomicrobiota</taxon>
        <taxon>Opitutia</taxon>
        <taxon>Opitutales</taxon>
        <taxon>Intestinicryptomonaceae</taxon>
        <taxon>Intestinicryptomonas</taxon>
    </lineage>
</organism>
<feature type="transmembrane region" description="Helical" evidence="1">
    <location>
        <begin position="12"/>
        <end position="30"/>
    </location>
</feature>
<evidence type="ECO:0000256" key="1">
    <source>
        <dbReference type="SAM" id="Phobius"/>
    </source>
</evidence>
<dbReference type="InterPro" id="IPR007060">
    <property type="entry name" value="FtsL/DivIC"/>
</dbReference>
<evidence type="ECO:0000313" key="2">
    <source>
        <dbReference type="EMBL" id="MDX8415422.1"/>
    </source>
</evidence>
<evidence type="ECO:0000313" key="3">
    <source>
        <dbReference type="Proteomes" id="UP001275932"/>
    </source>
</evidence>
<gene>
    <name evidence="2" type="ORF">MOX91_04410</name>
</gene>
<keyword evidence="1" id="KW-1133">Transmembrane helix</keyword>
<dbReference type="PROSITE" id="PS51257">
    <property type="entry name" value="PROKAR_LIPOPROTEIN"/>
    <property type="match status" value="1"/>
</dbReference>
<dbReference type="Proteomes" id="UP001275932">
    <property type="component" value="Unassembled WGS sequence"/>
</dbReference>
<dbReference type="Pfam" id="PF04977">
    <property type="entry name" value="DivIC"/>
    <property type="match status" value="1"/>
</dbReference>